<evidence type="ECO:0000313" key="3">
    <source>
        <dbReference type="Proteomes" id="UP000225277"/>
    </source>
</evidence>
<dbReference type="EMBL" id="FJUY01000009">
    <property type="protein sequence ID" value="CZT20364.1"/>
    <property type="molecule type" value="Genomic_DNA"/>
</dbReference>
<dbReference type="STRING" id="112498.A0A2D3VCB9"/>
<dbReference type="OrthoDB" id="2251794at2759"/>
<sequence length="185" mass="19111">MKTSGLFTYLAIGTATVTFAAPAPTPGDIHPRTLLPGLNLAQTECANGIISQAKKDGVGAHGCQVAITASIVESNLLKSANKAVPESLTYPHDQVMSPATAPSYSSGGGGGTGPFKQQAPVYKDVKCNMEPSCSAGQFFDALKKIEGWKVAAVDILAMKVQKVSEKVEFEKKVGVSVGICKAGGL</sequence>
<reference evidence="2 3" key="1">
    <citation type="submission" date="2016-03" db="EMBL/GenBank/DDBJ databases">
        <authorList>
            <person name="Ploux O."/>
        </authorList>
    </citation>
    <scope>NUCLEOTIDE SEQUENCE [LARGE SCALE GENOMIC DNA]</scope>
    <source>
        <strain evidence="2 3">URUG2</strain>
    </source>
</reference>
<evidence type="ECO:0000256" key="1">
    <source>
        <dbReference type="SAM" id="SignalP"/>
    </source>
</evidence>
<dbReference type="Proteomes" id="UP000225277">
    <property type="component" value="Unassembled WGS sequence"/>
</dbReference>
<evidence type="ECO:0000313" key="2">
    <source>
        <dbReference type="EMBL" id="CZT20364.1"/>
    </source>
</evidence>
<dbReference type="GeneID" id="35601364"/>
<protein>
    <submittedName>
        <fullName evidence="2">Uncharacterized protein</fullName>
    </submittedName>
</protein>
<keyword evidence="1" id="KW-0732">Signal</keyword>
<accession>A0A2D3VCB9</accession>
<gene>
    <name evidence="2" type="ORF">RCC_06223</name>
</gene>
<feature type="signal peptide" evidence="1">
    <location>
        <begin position="1"/>
        <end position="20"/>
    </location>
</feature>
<proteinExistence type="predicted"/>
<dbReference type="RefSeq" id="XP_023627253.1">
    <property type="nucleotide sequence ID" value="XM_023771485.1"/>
</dbReference>
<organism evidence="2 3">
    <name type="scientific">Ramularia collo-cygni</name>
    <dbReference type="NCBI Taxonomy" id="112498"/>
    <lineage>
        <taxon>Eukaryota</taxon>
        <taxon>Fungi</taxon>
        <taxon>Dikarya</taxon>
        <taxon>Ascomycota</taxon>
        <taxon>Pezizomycotina</taxon>
        <taxon>Dothideomycetes</taxon>
        <taxon>Dothideomycetidae</taxon>
        <taxon>Mycosphaerellales</taxon>
        <taxon>Mycosphaerellaceae</taxon>
        <taxon>Ramularia</taxon>
    </lineage>
</organism>
<feature type="chain" id="PRO_5013844303" evidence="1">
    <location>
        <begin position="21"/>
        <end position="185"/>
    </location>
</feature>
<name>A0A2D3VCB9_9PEZI</name>
<dbReference type="AlphaFoldDB" id="A0A2D3VCB9"/>
<keyword evidence="3" id="KW-1185">Reference proteome</keyword>